<name>A0A9W8QMH9_AKAMU</name>
<feature type="compositionally biased region" description="Acidic residues" evidence="1">
    <location>
        <begin position="137"/>
        <end position="151"/>
    </location>
</feature>
<comment type="caution">
    <text evidence="2">The sequence shown here is derived from an EMBL/GenBank/DDBJ whole genome shotgun (WGS) entry which is preliminary data.</text>
</comment>
<feature type="region of interest" description="Disordered" evidence="1">
    <location>
        <begin position="130"/>
        <end position="178"/>
    </location>
</feature>
<keyword evidence="3" id="KW-1185">Reference proteome</keyword>
<evidence type="ECO:0000313" key="3">
    <source>
        <dbReference type="Proteomes" id="UP001144673"/>
    </source>
</evidence>
<gene>
    <name evidence="2" type="ORF">LMH87_006001</name>
</gene>
<sequence>MWDECRLFWARYQYIVIDQGNFHLRPRLGRGPDEPPACGGGVQEPKNREFELGRCPRHECPSWQASLRPQLQLQHRMPRTLNRKMPPPLPPMTRAGPCFRNDTNRAREAREERRKGEFAARFFVKRPVKPLPRFDGADDEEEENDDGDDFYYETRREEKPSRAVDTEKPGLSGQTLRVPAPLGLLPYLSEDLSQSCGSTIIESGSEVDSCDWNETYQSLRGLKTQSV</sequence>
<organism evidence="2 3">
    <name type="scientific">Akanthomyces muscarius</name>
    <name type="common">Entomopathogenic fungus</name>
    <name type="synonym">Lecanicillium muscarium</name>
    <dbReference type="NCBI Taxonomy" id="2231603"/>
    <lineage>
        <taxon>Eukaryota</taxon>
        <taxon>Fungi</taxon>
        <taxon>Dikarya</taxon>
        <taxon>Ascomycota</taxon>
        <taxon>Pezizomycotina</taxon>
        <taxon>Sordariomycetes</taxon>
        <taxon>Hypocreomycetidae</taxon>
        <taxon>Hypocreales</taxon>
        <taxon>Cordycipitaceae</taxon>
        <taxon>Akanthomyces</taxon>
    </lineage>
</organism>
<accession>A0A9W8QMH9</accession>
<proteinExistence type="predicted"/>
<dbReference type="EMBL" id="JAJHUN010000001">
    <property type="protein sequence ID" value="KAJ4164324.1"/>
    <property type="molecule type" value="Genomic_DNA"/>
</dbReference>
<evidence type="ECO:0000313" key="2">
    <source>
        <dbReference type="EMBL" id="KAJ4164324.1"/>
    </source>
</evidence>
<dbReference type="RefSeq" id="XP_056059239.1">
    <property type="nucleotide sequence ID" value="XM_056203819.1"/>
</dbReference>
<feature type="region of interest" description="Disordered" evidence="1">
    <location>
        <begin position="80"/>
        <end position="100"/>
    </location>
</feature>
<feature type="compositionally biased region" description="Basic and acidic residues" evidence="1">
    <location>
        <begin position="152"/>
        <end position="168"/>
    </location>
</feature>
<dbReference type="GeneID" id="80893160"/>
<protein>
    <submittedName>
        <fullName evidence="2">Uncharacterized protein</fullName>
    </submittedName>
</protein>
<dbReference type="KEGG" id="amus:LMH87_006001"/>
<evidence type="ECO:0000256" key="1">
    <source>
        <dbReference type="SAM" id="MobiDB-lite"/>
    </source>
</evidence>
<dbReference type="Proteomes" id="UP001144673">
    <property type="component" value="Chromosome 1"/>
</dbReference>
<dbReference type="AlphaFoldDB" id="A0A9W8QMH9"/>
<reference evidence="2" key="1">
    <citation type="journal article" date="2023" name="Access Microbiol">
        <title>De-novo genome assembly for Akanthomyces muscarius, a biocontrol agent of insect agricultural pests.</title>
        <authorList>
            <person name="Erdos Z."/>
            <person name="Studholme D.J."/>
            <person name="Raymond B."/>
            <person name="Sharma M."/>
        </authorList>
    </citation>
    <scope>NUCLEOTIDE SEQUENCE</scope>
    <source>
        <strain evidence="2">Ve6</strain>
    </source>
</reference>